<feature type="binding site" evidence="12">
    <location>
        <begin position="87"/>
        <end position="88"/>
    </location>
    <ligand>
        <name>5-phospho-alpha-D-ribose 1-diphosphate</name>
        <dbReference type="ChEBI" id="CHEBI:58017"/>
    </ligand>
</feature>
<evidence type="ECO:0000256" key="11">
    <source>
        <dbReference type="ARBA" id="ARBA00061188"/>
    </source>
</evidence>
<dbReference type="InterPro" id="IPR005940">
    <property type="entry name" value="Anthranilate_Pribosyl_Tfrase"/>
</dbReference>
<protein>
    <recommendedName>
        <fullName evidence="12">Anthranilate phosphoribosyltransferase</fullName>
        <ecNumber evidence="12">2.4.2.18</ecNumber>
    </recommendedName>
</protein>
<feature type="binding site" evidence="12">
    <location>
        <position position="170"/>
    </location>
    <ligand>
        <name>anthranilate</name>
        <dbReference type="ChEBI" id="CHEBI:16567"/>
        <label>2</label>
    </ligand>
</feature>
<dbReference type="GO" id="GO:0000287">
    <property type="term" value="F:magnesium ion binding"/>
    <property type="evidence" value="ECO:0007669"/>
    <property type="project" value="UniProtKB-UniRule"/>
</dbReference>
<dbReference type="FunFam" id="3.40.1030.10:FF:000002">
    <property type="entry name" value="Anthranilate phosphoribosyltransferase"/>
    <property type="match status" value="1"/>
</dbReference>
<evidence type="ECO:0000259" key="14">
    <source>
        <dbReference type="Pfam" id="PF02885"/>
    </source>
</evidence>
<dbReference type="SUPFAM" id="SSF47648">
    <property type="entry name" value="Nucleoside phosphorylase/phosphoribosyltransferase N-terminal domain"/>
    <property type="match status" value="1"/>
</dbReference>
<dbReference type="EMBL" id="OJIN01000235">
    <property type="protein sequence ID" value="SPD76324.1"/>
    <property type="molecule type" value="Genomic_DNA"/>
</dbReference>
<evidence type="ECO:0000256" key="8">
    <source>
        <dbReference type="ARBA" id="ARBA00022842"/>
    </source>
</evidence>
<feature type="binding site" evidence="12">
    <location>
        <position position="229"/>
    </location>
    <ligand>
        <name>Mg(2+)</name>
        <dbReference type="ChEBI" id="CHEBI:18420"/>
        <label>2</label>
    </ligand>
</feature>
<gene>
    <name evidence="12 15" type="primary">trpD</name>
    <name evidence="15" type="ORF">PITCH_A890033</name>
</gene>
<feature type="domain" description="Glycosyl transferase family 3" evidence="13">
    <location>
        <begin position="77"/>
        <end position="327"/>
    </location>
</feature>
<comment type="function">
    <text evidence="12">Catalyzes the transfer of the phosphoribosyl group of 5-phosphorylribose-1-pyrophosphate (PRPP) to anthranilate to yield N-(5'-phosphoribosyl)-anthranilate (PRA).</text>
</comment>
<evidence type="ECO:0000256" key="9">
    <source>
        <dbReference type="ARBA" id="ARBA00023141"/>
    </source>
</evidence>
<evidence type="ECO:0000256" key="2">
    <source>
        <dbReference type="ARBA" id="ARBA00011738"/>
    </source>
</evidence>
<dbReference type="NCBIfam" id="TIGR01245">
    <property type="entry name" value="trpD"/>
    <property type="match status" value="1"/>
</dbReference>
<keyword evidence="7 12" id="KW-0822">Tryptophan biosynthesis</keyword>
<keyword evidence="5 12" id="KW-0808">Transferase</keyword>
<dbReference type="InterPro" id="IPR017459">
    <property type="entry name" value="Glycosyl_Trfase_fam3_N_dom"/>
</dbReference>
<organism evidence="15">
    <name type="scientific">uncultured Desulfobacterium sp</name>
    <dbReference type="NCBI Taxonomy" id="201089"/>
    <lineage>
        <taxon>Bacteria</taxon>
        <taxon>Pseudomonadati</taxon>
        <taxon>Thermodesulfobacteriota</taxon>
        <taxon>Desulfobacteria</taxon>
        <taxon>Desulfobacterales</taxon>
        <taxon>Desulfobacteriaceae</taxon>
        <taxon>Desulfobacterium</taxon>
        <taxon>environmental samples</taxon>
    </lineage>
</organism>
<feature type="binding site" evidence="12">
    <location>
        <position position="84"/>
    </location>
    <ligand>
        <name>5-phospho-alpha-D-ribose 1-diphosphate</name>
        <dbReference type="ChEBI" id="CHEBI:58017"/>
    </ligand>
</feature>
<evidence type="ECO:0000256" key="10">
    <source>
        <dbReference type="ARBA" id="ARBA00052328"/>
    </source>
</evidence>
<dbReference type="UniPathway" id="UPA00035">
    <property type="reaction ID" value="UER00041"/>
</dbReference>
<dbReference type="GO" id="GO:0000162">
    <property type="term" value="P:L-tryptophan biosynthetic process"/>
    <property type="evidence" value="ECO:0007669"/>
    <property type="project" value="UniProtKB-UniRule"/>
</dbReference>
<accession>A0A445N3Q4</accession>
<evidence type="ECO:0000313" key="15">
    <source>
        <dbReference type="EMBL" id="SPD76324.1"/>
    </source>
</evidence>
<feature type="binding site" evidence="12">
    <location>
        <position position="124"/>
    </location>
    <ligand>
        <name>5-phospho-alpha-D-ribose 1-diphosphate</name>
        <dbReference type="ChEBI" id="CHEBI:58017"/>
    </ligand>
</feature>
<dbReference type="GO" id="GO:0005829">
    <property type="term" value="C:cytosol"/>
    <property type="evidence" value="ECO:0007669"/>
    <property type="project" value="TreeGrafter"/>
</dbReference>
<feature type="binding site" evidence="12">
    <location>
        <position position="84"/>
    </location>
    <ligand>
        <name>anthranilate</name>
        <dbReference type="ChEBI" id="CHEBI:16567"/>
        <label>1</label>
    </ligand>
</feature>
<feature type="binding site" evidence="12">
    <location>
        <begin position="94"/>
        <end position="97"/>
    </location>
    <ligand>
        <name>5-phospho-alpha-D-ribose 1-diphosphate</name>
        <dbReference type="ChEBI" id="CHEBI:58017"/>
    </ligand>
</feature>
<dbReference type="Gene3D" id="1.20.970.10">
    <property type="entry name" value="Transferase, Pyrimidine Nucleoside Phosphorylase, Chain C"/>
    <property type="match status" value="1"/>
</dbReference>
<feature type="binding site" evidence="12">
    <location>
        <position position="230"/>
    </location>
    <ligand>
        <name>Mg(2+)</name>
        <dbReference type="ChEBI" id="CHEBI:18420"/>
        <label>1</label>
    </ligand>
</feature>
<proteinExistence type="inferred from homology"/>
<keyword evidence="3 12" id="KW-0028">Amino-acid biosynthesis</keyword>
<dbReference type="InterPro" id="IPR000312">
    <property type="entry name" value="Glycosyl_Trfase_fam3"/>
</dbReference>
<dbReference type="EC" id="2.4.2.18" evidence="12"/>
<comment type="caution">
    <text evidence="12">Lacks conserved residue(s) required for the propagation of feature annotation.</text>
</comment>
<evidence type="ECO:0000256" key="5">
    <source>
        <dbReference type="ARBA" id="ARBA00022679"/>
    </source>
</evidence>
<feature type="binding site" evidence="12">
    <location>
        <position position="230"/>
    </location>
    <ligand>
        <name>Mg(2+)</name>
        <dbReference type="ChEBI" id="CHEBI:18420"/>
        <label>2</label>
    </ligand>
</feature>
<keyword evidence="4 12" id="KW-0328">Glycosyltransferase</keyword>
<dbReference type="FunFam" id="1.20.970.10:FF:000006">
    <property type="entry name" value="Anthranilate phosphoribosyltransferase"/>
    <property type="match status" value="1"/>
</dbReference>
<feature type="domain" description="Glycosyl transferase family 3 N-terminal" evidence="14">
    <location>
        <begin position="4"/>
        <end position="65"/>
    </location>
</feature>
<comment type="similarity">
    <text evidence="11">In the C-terminal section; belongs to the anthranilate phosphoribosyltransferase family.</text>
</comment>
<dbReference type="AlphaFoldDB" id="A0A445N3Q4"/>
<dbReference type="HAMAP" id="MF_00211">
    <property type="entry name" value="TrpD"/>
    <property type="match status" value="1"/>
</dbReference>
<evidence type="ECO:0000259" key="13">
    <source>
        <dbReference type="Pfam" id="PF00591"/>
    </source>
</evidence>
<evidence type="ECO:0000256" key="6">
    <source>
        <dbReference type="ARBA" id="ARBA00022723"/>
    </source>
</evidence>
<comment type="catalytic activity">
    <reaction evidence="10 12">
        <text>N-(5-phospho-beta-D-ribosyl)anthranilate + diphosphate = 5-phospho-alpha-D-ribose 1-diphosphate + anthranilate</text>
        <dbReference type="Rhea" id="RHEA:11768"/>
        <dbReference type="ChEBI" id="CHEBI:16567"/>
        <dbReference type="ChEBI" id="CHEBI:18277"/>
        <dbReference type="ChEBI" id="CHEBI:33019"/>
        <dbReference type="ChEBI" id="CHEBI:58017"/>
        <dbReference type="EC" id="2.4.2.18"/>
    </reaction>
</comment>
<dbReference type="InterPro" id="IPR036320">
    <property type="entry name" value="Glycosyl_Trfase_fam3_N_dom_sf"/>
</dbReference>
<dbReference type="InterPro" id="IPR035902">
    <property type="entry name" value="Nuc_phospho_transferase"/>
</dbReference>
<dbReference type="PANTHER" id="PTHR43285:SF2">
    <property type="entry name" value="ANTHRANILATE PHOSPHORIBOSYLTRANSFERASE"/>
    <property type="match status" value="1"/>
</dbReference>
<feature type="binding site" evidence="12">
    <location>
        <begin position="112"/>
        <end position="120"/>
    </location>
    <ligand>
        <name>5-phospho-alpha-D-ribose 1-diphosphate</name>
        <dbReference type="ChEBI" id="CHEBI:58017"/>
    </ligand>
</feature>
<feature type="binding site" evidence="12">
    <location>
        <position position="115"/>
    </location>
    <ligand>
        <name>anthranilate</name>
        <dbReference type="ChEBI" id="CHEBI:16567"/>
        <label>1</label>
    </ligand>
</feature>
<evidence type="ECO:0000256" key="4">
    <source>
        <dbReference type="ARBA" id="ARBA00022676"/>
    </source>
</evidence>
<dbReference type="PANTHER" id="PTHR43285">
    <property type="entry name" value="ANTHRANILATE PHOSPHORIBOSYLTRANSFERASE"/>
    <property type="match status" value="1"/>
</dbReference>
<sequence length="343" mass="35779">MIRESIARVVAGGDLSQAEMEETMNEIMTGAATPAQIGAFITALRMKGETVEEITGAARVMRAKAAKIDISTFLKDKTILDTCGTGGDGAGSFNVSTAVAFVAAGGGVIVAKHGNRAVSSKCGSADVLEALGVKLDITHQDVARCLREVGIGFLFAPMFHSAMKYAAGPRQEIGLRTIFNLLGPLTNPAGATAQLLGVYDQGLTEKIAKVLGRLGTKEAFVVCAEGTYDEISITSATTVSHLREGNVRTFKITPEEYGLARADAEAIRGGDARENADIIQGILKGEKGPKRDMVLLNAGAAFAAAGLAPDIAEGMKLAVDSIDSGRAMEKLETLIAFTQGCRA</sequence>
<dbReference type="GO" id="GO:0004048">
    <property type="term" value="F:anthranilate phosphoribosyltransferase activity"/>
    <property type="evidence" value="ECO:0007669"/>
    <property type="project" value="UniProtKB-UniRule"/>
</dbReference>
<evidence type="ECO:0000256" key="1">
    <source>
        <dbReference type="ARBA" id="ARBA00004907"/>
    </source>
</evidence>
<name>A0A445N3Q4_9BACT</name>
<evidence type="ECO:0000256" key="7">
    <source>
        <dbReference type="ARBA" id="ARBA00022822"/>
    </source>
</evidence>
<keyword evidence="6 12" id="KW-0479">Metal-binding</keyword>
<evidence type="ECO:0000256" key="12">
    <source>
        <dbReference type="HAMAP-Rule" id="MF_00211"/>
    </source>
</evidence>
<feature type="binding site" evidence="12">
    <location>
        <position position="92"/>
    </location>
    <ligand>
        <name>5-phospho-alpha-D-ribose 1-diphosphate</name>
        <dbReference type="ChEBI" id="CHEBI:58017"/>
    </ligand>
</feature>
<evidence type="ECO:0000256" key="3">
    <source>
        <dbReference type="ARBA" id="ARBA00022605"/>
    </source>
</evidence>
<comment type="cofactor">
    <cofactor evidence="12">
        <name>Mg(2+)</name>
        <dbReference type="ChEBI" id="CHEBI:18420"/>
    </cofactor>
    <text evidence="12">Binds 2 magnesium ions per monomer.</text>
</comment>
<keyword evidence="8 12" id="KW-0460">Magnesium</keyword>
<dbReference type="SUPFAM" id="SSF52418">
    <property type="entry name" value="Nucleoside phosphorylase/phosphoribosyltransferase catalytic domain"/>
    <property type="match status" value="1"/>
</dbReference>
<keyword evidence="9 12" id="KW-0057">Aromatic amino acid biosynthesis</keyword>
<dbReference type="Pfam" id="PF02885">
    <property type="entry name" value="Glycos_trans_3N"/>
    <property type="match status" value="1"/>
</dbReference>
<feature type="binding site" evidence="12">
    <location>
        <position position="96"/>
    </location>
    <ligand>
        <name>Mg(2+)</name>
        <dbReference type="ChEBI" id="CHEBI:18420"/>
        <label>1</label>
    </ligand>
</feature>
<reference evidence="15" key="1">
    <citation type="submission" date="2018-01" db="EMBL/GenBank/DDBJ databases">
        <authorList>
            <person name="Regsiter A."/>
            <person name="William W."/>
        </authorList>
    </citation>
    <scope>NUCLEOTIDE SEQUENCE</scope>
    <source>
        <strain evidence="15">TRIP AH-1</strain>
    </source>
</reference>
<dbReference type="Gene3D" id="3.40.1030.10">
    <property type="entry name" value="Nucleoside phosphorylase/phosphoribosyltransferase catalytic domain"/>
    <property type="match status" value="1"/>
</dbReference>
<comment type="subunit">
    <text evidence="2 12">Homodimer.</text>
</comment>
<comment type="similarity">
    <text evidence="12">Belongs to the anthranilate phosphoribosyltransferase family.</text>
</comment>
<comment type="pathway">
    <text evidence="1 12">Amino-acid biosynthesis; L-tryptophan biosynthesis; L-tryptophan from chorismate: step 2/5.</text>
</comment>
<dbReference type="Pfam" id="PF00591">
    <property type="entry name" value="Glycos_transf_3"/>
    <property type="match status" value="1"/>
</dbReference>